<proteinExistence type="predicted"/>
<dbReference type="InterPro" id="IPR001647">
    <property type="entry name" value="HTH_TetR"/>
</dbReference>
<feature type="domain" description="HTH tetR-type" evidence="3">
    <location>
        <begin position="14"/>
        <end position="74"/>
    </location>
</feature>
<dbReference type="RefSeq" id="WP_156192831.1">
    <property type="nucleotide sequence ID" value="NZ_CP046452.1"/>
</dbReference>
<evidence type="ECO:0000313" key="5">
    <source>
        <dbReference type="Proteomes" id="UP000427071"/>
    </source>
</evidence>
<accession>A0A6B8W563</accession>
<keyword evidence="1 2" id="KW-0238">DNA-binding</keyword>
<dbReference type="InterPro" id="IPR009057">
    <property type="entry name" value="Homeodomain-like_sf"/>
</dbReference>
<dbReference type="Proteomes" id="UP000427071">
    <property type="component" value="Chromosome"/>
</dbReference>
<evidence type="ECO:0000259" key="3">
    <source>
        <dbReference type="PROSITE" id="PS50977"/>
    </source>
</evidence>
<evidence type="ECO:0000313" key="4">
    <source>
        <dbReference type="EMBL" id="QGU02508.1"/>
    </source>
</evidence>
<organism evidence="4 5">
    <name type="scientific">Corynebacterium kalinowskii</name>
    <dbReference type="NCBI Taxonomy" id="2675216"/>
    <lineage>
        <taxon>Bacteria</taxon>
        <taxon>Bacillati</taxon>
        <taxon>Actinomycetota</taxon>
        <taxon>Actinomycetes</taxon>
        <taxon>Mycobacteriales</taxon>
        <taxon>Corynebacteriaceae</taxon>
        <taxon>Corynebacterium</taxon>
    </lineage>
</organism>
<dbReference type="AlphaFoldDB" id="A0A6B8W563"/>
<sequence>MPKISGSSVAEHRAAQHKAVLAAGLRLIVEQGGQLPSISEVAREVGLARSSVYLYVSSGEDLLVQLLLAEIPAGLEKISAEIPDGATQSERIATYAGATFDLFVDGDHGPLTVAASQNSSAFADQRVQEAHAELVDARQRLLGVDELSCELIDAAIGKAANYCAQHPEQRDQIRAKLQRLSIAMAED</sequence>
<feature type="DNA-binding region" description="H-T-H motif" evidence="2">
    <location>
        <begin position="37"/>
        <end position="56"/>
    </location>
</feature>
<evidence type="ECO:0000256" key="1">
    <source>
        <dbReference type="ARBA" id="ARBA00023125"/>
    </source>
</evidence>
<keyword evidence="5" id="KW-1185">Reference proteome</keyword>
<evidence type="ECO:0000256" key="2">
    <source>
        <dbReference type="PROSITE-ProRule" id="PRU00335"/>
    </source>
</evidence>
<dbReference type="KEGG" id="ckw:CKALI_08240"/>
<dbReference type="EMBL" id="CP046452">
    <property type="protein sequence ID" value="QGU02508.1"/>
    <property type="molecule type" value="Genomic_DNA"/>
</dbReference>
<dbReference type="PROSITE" id="PS50977">
    <property type="entry name" value="HTH_TETR_2"/>
    <property type="match status" value="1"/>
</dbReference>
<gene>
    <name evidence="4" type="primary">fadR</name>
    <name evidence="4" type="ORF">CKALI_08240</name>
</gene>
<dbReference type="GO" id="GO:0003677">
    <property type="term" value="F:DNA binding"/>
    <property type="evidence" value="ECO:0007669"/>
    <property type="project" value="UniProtKB-UniRule"/>
</dbReference>
<reference evidence="5" key="1">
    <citation type="submission" date="2019-11" db="EMBL/GenBank/DDBJ databases">
        <title>Complete genome sequence of Corynebacterium kalinowskii 1959, a novel Corynebacterium species isolated from soil of a small paddock in Vilsendorf, Germany.</title>
        <authorList>
            <person name="Schaffert L."/>
            <person name="Ruwe M."/>
            <person name="Milse J."/>
            <person name="Hanuschka K."/>
            <person name="Ortseifen V."/>
            <person name="Droste J."/>
            <person name="Brandt D."/>
            <person name="Schlueter L."/>
            <person name="Kutter Y."/>
            <person name="Vinke S."/>
            <person name="Viehoefer P."/>
            <person name="Jacob L."/>
            <person name="Luebke N.-C."/>
            <person name="Schulte-Berndt E."/>
            <person name="Hain C."/>
            <person name="Linder M."/>
            <person name="Schmidt P."/>
            <person name="Wollenschlaeger L."/>
            <person name="Luttermann T."/>
            <person name="Thieme E."/>
            <person name="Hassa J."/>
            <person name="Haak M."/>
            <person name="Wittchen M."/>
            <person name="Mentz A."/>
            <person name="Persicke M."/>
            <person name="Busche T."/>
            <person name="Ruckert C."/>
        </authorList>
    </citation>
    <scope>NUCLEOTIDE SEQUENCE [LARGE SCALE GENOMIC DNA]</scope>
    <source>
        <strain evidence="5">1959</strain>
    </source>
</reference>
<dbReference type="SUPFAM" id="SSF46689">
    <property type="entry name" value="Homeodomain-like"/>
    <property type="match status" value="1"/>
</dbReference>
<name>A0A6B8W563_9CORY</name>
<dbReference type="Gene3D" id="1.10.357.10">
    <property type="entry name" value="Tetracycline Repressor, domain 2"/>
    <property type="match status" value="1"/>
</dbReference>
<dbReference type="PRINTS" id="PR00455">
    <property type="entry name" value="HTHTETR"/>
</dbReference>
<protein>
    <submittedName>
        <fullName evidence="4">Fatty acid metabolism regulator protein</fullName>
    </submittedName>
</protein>